<accession>A0A146S9J0</accession>
<protein>
    <submittedName>
        <fullName evidence="2">Uncharacterized protein</fullName>
    </submittedName>
</protein>
<evidence type="ECO:0000313" key="2">
    <source>
        <dbReference type="EMBL" id="JAQ77227.1"/>
    </source>
</evidence>
<dbReference type="EMBL" id="GCES01119086">
    <property type="protein sequence ID" value="JAQ67236.1"/>
    <property type="molecule type" value="Transcribed_RNA"/>
</dbReference>
<proteinExistence type="predicted"/>
<name>A0A146S9J0_FUNHE</name>
<keyword evidence="1" id="KW-0812">Transmembrane</keyword>
<organism evidence="2">
    <name type="scientific">Fundulus heteroclitus</name>
    <name type="common">Killifish</name>
    <name type="synonym">Mummichog</name>
    <dbReference type="NCBI Taxonomy" id="8078"/>
    <lineage>
        <taxon>Eukaryota</taxon>
        <taxon>Metazoa</taxon>
        <taxon>Chordata</taxon>
        <taxon>Craniata</taxon>
        <taxon>Vertebrata</taxon>
        <taxon>Euteleostomi</taxon>
        <taxon>Actinopterygii</taxon>
        <taxon>Neopterygii</taxon>
        <taxon>Teleostei</taxon>
        <taxon>Neoteleostei</taxon>
        <taxon>Acanthomorphata</taxon>
        <taxon>Ovalentaria</taxon>
        <taxon>Atherinomorphae</taxon>
        <taxon>Cyprinodontiformes</taxon>
        <taxon>Fundulidae</taxon>
        <taxon>Fundulus</taxon>
    </lineage>
</organism>
<dbReference type="EMBL" id="GCES01109095">
    <property type="protein sequence ID" value="JAQ77227.1"/>
    <property type="molecule type" value="Transcribed_RNA"/>
</dbReference>
<sequence>MILGGSEVIGLKKNRPNITRYCGDLCWNVPGLYLYPPTPALLRVKEEQRVPELAETIDELHEVDIYCIAASQNTSILHIQLFYADILQQITHFSPCMIIMYSYYIRSINVMIAMLFTLYCPRCISGVR</sequence>
<dbReference type="AlphaFoldDB" id="A0A146S9J0"/>
<feature type="transmembrane region" description="Helical" evidence="1">
    <location>
        <begin position="101"/>
        <end position="120"/>
    </location>
</feature>
<evidence type="ECO:0000256" key="1">
    <source>
        <dbReference type="SAM" id="Phobius"/>
    </source>
</evidence>
<reference evidence="2" key="1">
    <citation type="submission" date="2015-01" db="EMBL/GenBank/DDBJ databases">
        <title>EvidentialGene: Evidence-directed Construction of Complete mRNA Transcriptomes without Genomes.</title>
        <authorList>
            <person name="Gilbert D.G."/>
        </authorList>
    </citation>
    <scope>NUCLEOTIDE SEQUENCE</scope>
</reference>
<keyword evidence="1" id="KW-1133">Transmembrane helix</keyword>
<keyword evidence="1" id="KW-0472">Membrane</keyword>